<feature type="domain" description="Glycosyl transferase family 25" evidence="2">
    <location>
        <begin position="71"/>
        <end position="166"/>
    </location>
</feature>
<dbReference type="InterPro" id="IPR002654">
    <property type="entry name" value="Glyco_trans_25"/>
</dbReference>
<proteinExistence type="predicted"/>
<evidence type="ECO:0000256" key="1">
    <source>
        <dbReference type="SAM" id="SignalP"/>
    </source>
</evidence>
<comment type="caution">
    <text evidence="3">The sequence shown here is derived from an EMBL/GenBank/DDBJ whole genome shotgun (WGS) entry which is preliminary data.</text>
</comment>
<accession>A0AAV1HS70</accession>
<evidence type="ECO:0000259" key="2">
    <source>
        <dbReference type="Pfam" id="PF01755"/>
    </source>
</evidence>
<sequence>MNALSGITLLWISSCWSAASASESIFQAAKPEYSAPLKKHQNFTSTLRKAWRTYCMPDGKCKDSPEAVPNKAYVISLPEDGAKREVLISVLTDLGLHVEHVEGVLNDQLDFNGQHAPCHSALDAGECQAGLTLSHMEAWRRLVFSGESAAWIFEDDAVFDDSLIELFPRYWDMTPRDYDFVFVGHIIPGQPVREPTVEVAPEKTPYGTHAYIVSAELAERLARQAGLLINRAEMNVSTRSTWQLDAHDIKIDHFILNYYVHLTTYHERPRWAVYKSPNDWTWTYGQVPSMSQECQCSCEPEECLVDGKAPMKHASGLATQHVCGNSIERLSEWHQAAHNIRRSDVTTRCKQGSRRK</sequence>
<evidence type="ECO:0000313" key="3">
    <source>
        <dbReference type="EMBL" id="CAK0733157.1"/>
    </source>
</evidence>
<reference evidence="3 4" key="1">
    <citation type="submission" date="2023-10" db="EMBL/GenBank/DDBJ databases">
        <authorList>
            <person name="Maclean D."/>
            <person name="Macfadyen A."/>
        </authorList>
    </citation>
    <scope>NUCLEOTIDE SEQUENCE [LARGE SCALE GENOMIC DNA]</scope>
</reference>
<dbReference type="Proteomes" id="UP001314263">
    <property type="component" value="Unassembled WGS sequence"/>
</dbReference>
<dbReference type="AlphaFoldDB" id="A0AAV1HS70"/>
<dbReference type="Pfam" id="PF01755">
    <property type="entry name" value="Glyco_transf_25"/>
    <property type="match status" value="1"/>
</dbReference>
<gene>
    <name evidence="3" type="ORF">CVIRNUC_000234</name>
</gene>
<name>A0AAV1HS70_9CHLO</name>
<protein>
    <recommendedName>
        <fullName evidence="2">Glycosyl transferase family 25 domain-containing protein</fullName>
    </recommendedName>
</protein>
<keyword evidence="1" id="KW-0732">Signal</keyword>
<feature type="signal peptide" evidence="1">
    <location>
        <begin position="1"/>
        <end position="21"/>
    </location>
</feature>
<keyword evidence="4" id="KW-1185">Reference proteome</keyword>
<feature type="chain" id="PRO_5043998877" description="Glycosyl transferase family 25 domain-containing protein" evidence="1">
    <location>
        <begin position="22"/>
        <end position="356"/>
    </location>
</feature>
<organism evidence="3 4">
    <name type="scientific">Coccomyxa viridis</name>
    <dbReference type="NCBI Taxonomy" id="1274662"/>
    <lineage>
        <taxon>Eukaryota</taxon>
        <taxon>Viridiplantae</taxon>
        <taxon>Chlorophyta</taxon>
        <taxon>core chlorophytes</taxon>
        <taxon>Trebouxiophyceae</taxon>
        <taxon>Trebouxiophyceae incertae sedis</taxon>
        <taxon>Coccomyxaceae</taxon>
        <taxon>Coccomyxa</taxon>
    </lineage>
</organism>
<evidence type="ECO:0000313" key="4">
    <source>
        <dbReference type="Proteomes" id="UP001314263"/>
    </source>
</evidence>
<dbReference type="EMBL" id="CAUYUE010000001">
    <property type="protein sequence ID" value="CAK0733157.1"/>
    <property type="molecule type" value="Genomic_DNA"/>
</dbReference>